<evidence type="ECO:0000256" key="1">
    <source>
        <dbReference type="ARBA" id="ARBA00004141"/>
    </source>
</evidence>
<feature type="transmembrane region" description="Helical" evidence="10">
    <location>
        <begin position="76"/>
        <end position="95"/>
    </location>
</feature>
<dbReference type="InParanoid" id="H2ZV23"/>
<dbReference type="AlphaFoldDB" id="H2ZV23"/>
<evidence type="ECO:0000256" key="4">
    <source>
        <dbReference type="ARBA" id="ARBA00023040"/>
    </source>
</evidence>
<dbReference type="HOGENOM" id="CLU_009579_8_2_1"/>
<dbReference type="PRINTS" id="PR00237">
    <property type="entry name" value="GPCRRHODOPSN"/>
</dbReference>
<comment type="similarity">
    <text evidence="9">Belongs to the G-protein coupled receptor 1 family.</text>
</comment>
<dbReference type="EMBL" id="AFYH01246751">
    <property type="status" value="NOT_ANNOTATED_CDS"/>
    <property type="molecule type" value="Genomic_DNA"/>
</dbReference>
<dbReference type="GO" id="GO:0016020">
    <property type="term" value="C:membrane"/>
    <property type="evidence" value="ECO:0007669"/>
    <property type="project" value="UniProtKB-SubCell"/>
</dbReference>
<feature type="domain" description="G-protein coupled receptors family 1 profile" evidence="11">
    <location>
        <begin position="55"/>
        <end position="313"/>
    </location>
</feature>
<feature type="transmembrane region" description="Helical" evidence="10">
    <location>
        <begin position="115"/>
        <end position="134"/>
    </location>
</feature>
<dbReference type="GO" id="GO:0004930">
    <property type="term" value="F:G protein-coupled receptor activity"/>
    <property type="evidence" value="ECO:0007669"/>
    <property type="project" value="UniProtKB-KW"/>
</dbReference>
<dbReference type="PANTHER" id="PTHR24237:SF38">
    <property type="entry name" value="G-PROTEIN COUPLED RECEPTORS FAMILY 1 PROFILE DOMAIN-CONTAINING PROTEIN"/>
    <property type="match status" value="1"/>
</dbReference>
<keyword evidence="7 9" id="KW-0675">Receptor</keyword>
<evidence type="ECO:0000313" key="13">
    <source>
        <dbReference type="Proteomes" id="UP000008672"/>
    </source>
</evidence>
<feature type="transmembrane region" description="Helical" evidence="10">
    <location>
        <begin position="155"/>
        <end position="175"/>
    </location>
</feature>
<evidence type="ECO:0000256" key="7">
    <source>
        <dbReference type="ARBA" id="ARBA00023170"/>
    </source>
</evidence>
<protein>
    <submittedName>
        <fullName evidence="12">Si:ch211-184m13.4</fullName>
    </submittedName>
</protein>
<dbReference type="Ensembl" id="ENSLACT00000001256.1">
    <property type="protein sequence ID" value="ENSLACP00000001244.1"/>
    <property type="gene ID" value="ENSLACG00000001115.1"/>
</dbReference>
<keyword evidence="3 10" id="KW-1133">Transmembrane helix</keyword>
<feature type="transmembrane region" description="Helical" evidence="10">
    <location>
        <begin position="39"/>
        <end position="64"/>
    </location>
</feature>
<dbReference type="SUPFAM" id="SSF81321">
    <property type="entry name" value="Family A G protein-coupled receptor-like"/>
    <property type="match status" value="1"/>
</dbReference>
<keyword evidence="4 9" id="KW-0297">G-protein coupled receptor</keyword>
<reference evidence="12" key="2">
    <citation type="submission" date="2025-08" db="UniProtKB">
        <authorList>
            <consortium name="Ensembl"/>
        </authorList>
    </citation>
    <scope>IDENTIFICATION</scope>
</reference>
<evidence type="ECO:0000256" key="5">
    <source>
        <dbReference type="ARBA" id="ARBA00023136"/>
    </source>
</evidence>
<keyword evidence="5 10" id="KW-0472">Membrane</keyword>
<dbReference type="eggNOG" id="ENOG502QQI9">
    <property type="taxonomic scope" value="Eukaryota"/>
</dbReference>
<dbReference type="InterPro" id="IPR017452">
    <property type="entry name" value="GPCR_Rhodpsn_7TM"/>
</dbReference>
<comment type="subcellular location">
    <subcellularLocation>
        <location evidence="1">Membrane</location>
        <topology evidence="1">Multi-pass membrane protein</topology>
    </subcellularLocation>
</comment>
<evidence type="ECO:0000256" key="9">
    <source>
        <dbReference type="RuleBase" id="RU000688"/>
    </source>
</evidence>
<accession>H2ZV23</accession>
<evidence type="ECO:0000256" key="10">
    <source>
        <dbReference type="SAM" id="Phobius"/>
    </source>
</evidence>
<dbReference type="Gene3D" id="1.20.1070.10">
    <property type="entry name" value="Rhodopsin 7-helix transmembrane proteins"/>
    <property type="match status" value="1"/>
</dbReference>
<organism evidence="12 13">
    <name type="scientific">Latimeria chalumnae</name>
    <name type="common">Coelacanth</name>
    <dbReference type="NCBI Taxonomy" id="7897"/>
    <lineage>
        <taxon>Eukaryota</taxon>
        <taxon>Metazoa</taxon>
        <taxon>Chordata</taxon>
        <taxon>Craniata</taxon>
        <taxon>Vertebrata</taxon>
        <taxon>Euteleostomi</taxon>
        <taxon>Coelacanthiformes</taxon>
        <taxon>Coelacanthidae</taxon>
        <taxon>Latimeria</taxon>
    </lineage>
</organism>
<proteinExistence type="inferred from homology"/>
<feature type="transmembrane region" description="Helical" evidence="10">
    <location>
        <begin position="249"/>
        <end position="269"/>
    </location>
</feature>
<dbReference type="CDD" id="cd15159">
    <property type="entry name" value="7tmA_EBI2"/>
    <property type="match status" value="1"/>
</dbReference>
<reference evidence="12" key="3">
    <citation type="submission" date="2025-09" db="UniProtKB">
        <authorList>
            <consortium name="Ensembl"/>
        </authorList>
    </citation>
    <scope>IDENTIFICATION</scope>
</reference>
<gene>
    <name evidence="12" type="primary">SI:CH211-184M13.4</name>
</gene>
<dbReference type="PANTHER" id="PTHR24237">
    <property type="entry name" value="G-PROTEIN COUPLED RECEPTOR"/>
    <property type="match status" value="1"/>
</dbReference>
<dbReference type="STRING" id="7897.ENSLACP00000001244"/>
<evidence type="ECO:0000256" key="3">
    <source>
        <dbReference type="ARBA" id="ARBA00022989"/>
    </source>
</evidence>
<keyword evidence="13" id="KW-1185">Reference proteome</keyword>
<evidence type="ECO:0000256" key="6">
    <source>
        <dbReference type="ARBA" id="ARBA00023157"/>
    </source>
</evidence>
<dbReference type="GeneTree" id="ENSGT01030000234518"/>
<evidence type="ECO:0000256" key="8">
    <source>
        <dbReference type="ARBA" id="ARBA00023224"/>
    </source>
</evidence>
<dbReference type="InterPro" id="IPR047160">
    <property type="entry name" value="GP183-like"/>
</dbReference>
<dbReference type="Pfam" id="PF00001">
    <property type="entry name" value="7tm_1"/>
    <property type="match status" value="1"/>
</dbReference>
<evidence type="ECO:0000256" key="2">
    <source>
        <dbReference type="ARBA" id="ARBA00022692"/>
    </source>
</evidence>
<evidence type="ECO:0000313" key="12">
    <source>
        <dbReference type="Ensembl" id="ENSLACP00000001244.1"/>
    </source>
</evidence>
<dbReference type="PROSITE" id="PS50262">
    <property type="entry name" value="G_PROTEIN_RECEP_F1_2"/>
    <property type="match status" value="1"/>
</dbReference>
<feature type="transmembrane region" description="Helical" evidence="10">
    <location>
        <begin position="202"/>
        <end position="228"/>
    </location>
</feature>
<evidence type="ECO:0000259" key="11">
    <source>
        <dbReference type="PROSITE" id="PS50262"/>
    </source>
</evidence>
<dbReference type="Proteomes" id="UP000008672">
    <property type="component" value="Unassembled WGS sequence"/>
</dbReference>
<dbReference type="OMA" id="HHRAFTV"/>
<dbReference type="FunFam" id="1.20.1070.10:FF:000017">
    <property type="entry name" value="lysophosphatidic acid receptor 4"/>
    <property type="match status" value="1"/>
</dbReference>
<keyword evidence="8 9" id="KW-0807">Transducer</keyword>
<dbReference type="InterPro" id="IPR000276">
    <property type="entry name" value="GPCR_Rhodpsn"/>
</dbReference>
<keyword evidence="6" id="KW-1015">Disulfide bond</keyword>
<name>H2ZV23_LATCH</name>
<keyword evidence="2 9" id="KW-0812">Transmembrane</keyword>
<reference evidence="13" key="1">
    <citation type="submission" date="2011-08" db="EMBL/GenBank/DDBJ databases">
        <title>The draft genome of Latimeria chalumnae.</title>
        <authorList>
            <person name="Di Palma F."/>
            <person name="Alfoldi J."/>
            <person name="Johnson J."/>
            <person name="Berlin A."/>
            <person name="Gnerre S."/>
            <person name="Jaffe D."/>
            <person name="MacCallum I."/>
            <person name="Young S."/>
            <person name="Walker B.J."/>
            <person name="Lander E."/>
            <person name="Lindblad-Toh K."/>
        </authorList>
    </citation>
    <scope>NUCLEOTIDE SEQUENCE [LARGE SCALE GENOMIC DNA]</scope>
    <source>
        <strain evidence="13">Wild caught</strain>
    </source>
</reference>
<dbReference type="GO" id="GO:0008142">
    <property type="term" value="F:oxysterol binding"/>
    <property type="evidence" value="ECO:0007669"/>
    <property type="project" value="InterPro"/>
</dbReference>
<dbReference type="PROSITE" id="PS00237">
    <property type="entry name" value="G_PROTEIN_RECEP_F1_1"/>
    <property type="match status" value="1"/>
</dbReference>
<dbReference type="PRINTS" id="PR01157">
    <property type="entry name" value="P2YPURNOCPTR"/>
</dbReference>
<sequence>IQNQSNSKMASTSPSMEMNITHNNESHCDVYVYRDTAKIIFSVFYSILFVIGSCGNVLALYMSIQKKQKLNSTRLYLINLAISDALFTLALPGRITYYVLEFNWPFGDFFCRLTAFIFYVNTYVGMSFMTCLSVDRYVAVVHSYRLSKFRKVKTGKYICVFIWLLVLCETAPLLLRPMAKQMDDRVTCMEYFDFEKVPSLPIILLIACVFGYCIPMGITLFCYSQINLKLCKATKENPLTEKTGYTKKAITIIFLVLLAFMVCFSPYHINIMQFMVRKILYQPSCWDQKIFKLSLQITVSLMNINCCTDPVIYFFAFKGYKRKVLSFFRVNLSAPQSSTAKTYSESNSFSHNLVLASETQKAE</sequence>